<name>A0ABZ2I1K5_9HYPH</name>
<dbReference type="Proteomes" id="UP001369958">
    <property type="component" value="Chromosome"/>
</dbReference>
<feature type="chain" id="PRO_5045506618" evidence="5">
    <location>
        <begin position="24"/>
        <end position="540"/>
    </location>
</feature>
<comment type="similarity">
    <text evidence="2">Belongs to the bacterial solute-binding protein 5 family.</text>
</comment>
<dbReference type="CDD" id="cd08504">
    <property type="entry name" value="PBP2_OppA"/>
    <property type="match status" value="1"/>
</dbReference>
<dbReference type="PANTHER" id="PTHR30290">
    <property type="entry name" value="PERIPLASMIC BINDING COMPONENT OF ABC TRANSPORTER"/>
    <property type="match status" value="1"/>
</dbReference>
<protein>
    <submittedName>
        <fullName evidence="7">Peptide ABC transporter substrate-binding protein</fullName>
    </submittedName>
</protein>
<comment type="subcellular location">
    <subcellularLocation>
        <location evidence="1">Periplasm</location>
    </subcellularLocation>
</comment>
<keyword evidence="3" id="KW-0813">Transport</keyword>
<dbReference type="Pfam" id="PF00496">
    <property type="entry name" value="SBP_bac_5"/>
    <property type="match status" value="1"/>
</dbReference>
<keyword evidence="4 5" id="KW-0732">Signal</keyword>
<dbReference type="RefSeq" id="WP_338609359.1">
    <property type="nucleotide sequence ID" value="NZ_CP146275.1"/>
</dbReference>
<feature type="signal peptide" evidence="5">
    <location>
        <begin position="1"/>
        <end position="23"/>
    </location>
</feature>
<dbReference type="SUPFAM" id="SSF53850">
    <property type="entry name" value="Periplasmic binding protein-like II"/>
    <property type="match status" value="1"/>
</dbReference>
<evidence type="ECO:0000256" key="3">
    <source>
        <dbReference type="ARBA" id="ARBA00022448"/>
    </source>
</evidence>
<evidence type="ECO:0000259" key="6">
    <source>
        <dbReference type="Pfam" id="PF00496"/>
    </source>
</evidence>
<dbReference type="EMBL" id="CP146275">
    <property type="protein sequence ID" value="WWT33691.1"/>
    <property type="molecule type" value="Genomic_DNA"/>
</dbReference>
<dbReference type="InterPro" id="IPR030678">
    <property type="entry name" value="Peptide/Ni-bd"/>
</dbReference>
<dbReference type="PIRSF" id="PIRSF002741">
    <property type="entry name" value="MppA"/>
    <property type="match status" value="1"/>
</dbReference>
<dbReference type="Gene3D" id="3.40.190.10">
    <property type="entry name" value="Periplasmic binding protein-like II"/>
    <property type="match status" value="1"/>
</dbReference>
<dbReference type="PANTHER" id="PTHR30290:SF10">
    <property type="entry name" value="PERIPLASMIC OLIGOPEPTIDE-BINDING PROTEIN-RELATED"/>
    <property type="match status" value="1"/>
</dbReference>
<gene>
    <name evidence="7" type="ORF">V6617_04305</name>
</gene>
<evidence type="ECO:0000256" key="2">
    <source>
        <dbReference type="ARBA" id="ARBA00005695"/>
    </source>
</evidence>
<dbReference type="InterPro" id="IPR000914">
    <property type="entry name" value="SBP_5_dom"/>
</dbReference>
<dbReference type="Gene3D" id="3.10.105.10">
    <property type="entry name" value="Dipeptide-binding Protein, Domain 3"/>
    <property type="match status" value="1"/>
</dbReference>
<accession>A0ABZ2I1K5</accession>
<dbReference type="InterPro" id="IPR039424">
    <property type="entry name" value="SBP_5"/>
</dbReference>
<evidence type="ECO:0000256" key="5">
    <source>
        <dbReference type="SAM" id="SignalP"/>
    </source>
</evidence>
<evidence type="ECO:0000256" key="4">
    <source>
        <dbReference type="ARBA" id="ARBA00022729"/>
    </source>
</evidence>
<sequence>MTRTTKLLAALAATTFLVAPAFAANVPDGVTLAEDQSFTYRVLDEHSSVDPQIVEDVSGSEIVRDLFEGLLTQTADGELAPGVATEWTPNEDNTEWTFTLRDDAMWSDGTPVTAGDFVYAWQRLVDPETASPYAWFGELMSIENAGAIIAGEMEPSELGVEAVDDHTLVVHLSAPLPYFAAMTTHASTFPSPSWVIEEHGDQWTRPENLVTNGAYTLSEHVPQERSVRVKSDTYWDAENTVLETVTALVINDENQALTRFLAGELDRTEIPTGEYPRLAEEYPDTAISFPRLCTYYYNINLREAGPEALKDVNVRKALAYAIDRNVITDQILQGGQIPAYTFTPGATANFEVPSVEFGEMTQAERDEMAVQMLEEAGYGADNPLELSITYNTDEAHRELATVISQMWQQKLGVQTTLENMEWNTFLDARGNGDFEIARAGWCGDYNEASTFLDLMDTNSGYNDSAYSNPEVDELLAEAKTMSDPSENYTQIEQIIAEDMPVLPLYHYAGVYMLNPQIQEWPVNNVEQNWYSKDLYRVAAE</sequence>
<reference evidence="7 8" key="1">
    <citation type="submission" date="2024-02" db="EMBL/GenBank/DDBJ databases">
        <title>Complete genome sequence of Pelagibacterium nitratireducens ZH15.</title>
        <authorList>
            <person name="Zhao L.H."/>
        </authorList>
    </citation>
    <scope>NUCLEOTIDE SEQUENCE [LARGE SCALE GENOMIC DNA]</scope>
    <source>
        <strain evidence="7 8">ZH15</strain>
    </source>
</reference>
<proteinExistence type="inferred from homology"/>
<feature type="domain" description="Solute-binding protein family 5" evidence="6">
    <location>
        <begin position="78"/>
        <end position="462"/>
    </location>
</feature>
<organism evidence="7 8">
    <name type="scientific">Pelagibacterium nitratireducens</name>
    <dbReference type="NCBI Taxonomy" id="1046114"/>
    <lineage>
        <taxon>Bacteria</taxon>
        <taxon>Pseudomonadati</taxon>
        <taxon>Pseudomonadota</taxon>
        <taxon>Alphaproteobacteria</taxon>
        <taxon>Hyphomicrobiales</taxon>
        <taxon>Devosiaceae</taxon>
        <taxon>Pelagibacterium</taxon>
    </lineage>
</organism>
<keyword evidence="8" id="KW-1185">Reference proteome</keyword>
<evidence type="ECO:0000256" key="1">
    <source>
        <dbReference type="ARBA" id="ARBA00004418"/>
    </source>
</evidence>
<evidence type="ECO:0000313" key="7">
    <source>
        <dbReference type="EMBL" id="WWT33691.1"/>
    </source>
</evidence>
<evidence type="ECO:0000313" key="8">
    <source>
        <dbReference type="Proteomes" id="UP001369958"/>
    </source>
</evidence>
<dbReference type="Gene3D" id="3.90.76.10">
    <property type="entry name" value="Dipeptide-binding Protein, Domain 1"/>
    <property type="match status" value="1"/>
</dbReference>